<protein>
    <submittedName>
        <fullName evidence="1">Uncharacterized protein</fullName>
    </submittedName>
</protein>
<organism evidence="1 2">
    <name type="scientific">Halioxenophilus aromaticivorans</name>
    <dbReference type="NCBI Taxonomy" id="1306992"/>
    <lineage>
        <taxon>Bacteria</taxon>
        <taxon>Pseudomonadati</taxon>
        <taxon>Pseudomonadota</taxon>
        <taxon>Gammaproteobacteria</taxon>
        <taxon>Alteromonadales</taxon>
        <taxon>Alteromonadaceae</taxon>
        <taxon>Halioxenophilus</taxon>
    </lineage>
</organism>
<evidence type="ECO:0000313" key="2">
    <source>
        <dbReference type="Proteomes" id="UP001409585"/>
    </source>
</evidence>
<proteinExistence type="predicted"/>
<keyword evidence="2" id="KW-1185">Reference proteome</keyword>
<dbReference type="Proteomes" id="UP001409585">
    <property type="component" value="Unassembled WGS sequence"/>
</dbReference>
<evidence type="ECO:0000313" key="1">
    <source>
        <dbReference type="EMBL" id="GAA4932521.1"/>
    </source>
</evidence>
<reference evidence="2" key="1">
    <citation type="journal article" date="2019" name="Int. J. Syst. Evol. Microbiol.">
        <title>The Global Catalogue of Microorganisms (GCM) 10K type strain sequencing project: providing services to taxonomists for standard genome sequencing and annotation.</title>
        <authorList>
            <consortium name="The Broad Institute Genomics Platform"/>
            <consortium name="The Broad Institute Genome Sequencing Center for Infectious Disease"/>
            <person name="Wu L."/>
            <person name="Ma J."/>
        </authorList>
    </citation>
    <scope>NUCLEOTIDE SEQUENCE [LARGE SCALE GENOMIC DNA]</scope>
    <source>
        <strain evidence="2">JCM 19134</strain>
    </source>
</reference>
<sequence length="74" mass="8179">MYVSFVIIVLMGQKLDFCLMWVMSSIYFYNTVSREQGCRTSPTGHGIAYRPKATLTALATSPPLSDLSGTKQVV</sequence>
<dbReference type="AlphaFoldDB" id="A0AAV3TXS4"/>
<accession>A0AAV3TXS4</accession>
<comment type="caution">
    <text evidence="1">The sequence shown here is derived from an EMBL/GenBank/DDBJ whole genome shotgun (WGS) entry which is preliminary data.</text>
</comment>
<name>A0AAV3TXS4_9ALTE</name>
<gene>
    <name evidence="1" type="ORF">GCM10025791_06360</name>
</gene>
<dbReference type="EMBL" id="BAABLX010000004">
    <property type="protein sequence ID" value="GAA4932521.1"/>
    <property type="molecule type" value="Genomic_DNA"/>
</dbReference>